<dbReference type="GO" id="GO:0016491">
    <property type="term" value="F:oxidoreductase activity"/>
    <property type="evidence" value="ECO:0007669"/>
    <property type="project" value="UniProtKB-KW"/>
</dbReference>
<dbReference type="PRINTS" id="PR00469">
    <property type="entry name" value="PNDRDTASEII"/>
</dbReference>
<keyword evidence="1" id="KW-0285">Flavoprotein</keyword>
<feature type="domain" description="FAD/NAD(P)-binding" evidence="3">
    <location>
        <begin position="14"/>
        <end position="303"/>
    </location>
</feature>
<dbReference type="Pfam" id="PF07992">
    <property type="entry name" value="Pyr_redox_2"/>
    <property type="match status" value="1"/>
</dbReference>
<dbReference type="PRINTS" id="PR00368">
    <property type="entry name" value="FADPNR"/>
</dbReference>
<evidence type="ECO:0000313" key="5">
    <source>
        <dbReference type="Proteomes" id="UP000315995"/>
    </source>
</evidence>
<dbReference type="InterPro" id="IPR036188">
    <property type="entry name" value="FAD/NAD-bd_sf"/>
</dbReference>
<reference evidence="4 5" key="1">
    <citation type="submission" date="2019-06" db="EMBL/GenBank/DDBJ databases">
        <title>Persicimonas caeni gen. nov., sp. nov., a predatory bacterium isolated from solar saltern.</title>
        <authorList>
            <person name="Wang S."/>
        </authorList>
    </citation>
    <scope>NUCLEOTIDE SEQUENCE [LARGE SCALE GENOMIC DNA]</scope>
    <source>
        <strain evidence="4 5">YN101</strain>
    </source>
</reference>
<accession>A0A5B8YDD3</accession>
<dbReference type="SUPFAM" id="SSF51905">
    <property type="entry name" value="FAD/NAD(P)-binding domain"/>
    <property type="match status" value="1"/>
</dbReference>
<dbReference type="RefSeq" id="WP_141201073.1">
    <property type="nucleotide sequence ID" value="NZ_CP041186.1"/>
</dbReference>
<evidence type="ECO:0000313" key="4">
    <source>
        <dbReference type="EMBL" id="QDG54629.1"/>
    </source>
</evidence>
<dbReference type="Gene3D" id="3.50.50.60">
    <property type="entry name" value="FAD/NAD(P)-binding domain"/>
    <property type="match status" value="2"/>
</dbReference>
<keyword evidence="5" id="KW-1185">Reference proteome</keyword>
<name>A0A4Y6Q2D0_PERCE</name>
<evidence type="ECO:0000256" key="1">
    <source>
        <dbReference type="ARBA" id="ARBA00022630"/>
    </source>
</evidence>
<dbReference type="OrthoDB" id="9806179at2"/>
<evidence type="ECO:0000259" key="3">
    <source>
        <dbReference type="Pfam" id="PF07992"/>
    </source>
</evidence>
<dbReference type="InterPro" id="IPR023753">
    <property type="entry name" value="FAD/NAD-binding_dom"/>
</dbReference>
<dbReference type="PANTHER" id="PTHR48105">
    <property type="entry name" value="THIOREDOXIN REDUCTASE 1-RELATED-RELATED"/>
    <property type="match status" value="1"/>
</dbReference>
<dbReference type="Proteomes" id="UP000315995">
    <property type="component" value="Chromosome"/>
</dbReference>
<sequence length="317" mass="33383">MNAPKAQTDKVDTDCVIVGAGPAGISAAKWLLSFGVPFRWFSTDGDVGGLLHRVSNAIHNYPGGHFGSGLDLVDALRADVADLDDTSPVAAHVRQLRLSDGRWHATFLDAAPVSADSVILATGTRYRTLGVPGEDEAMGDCVSQSATADGEHYTGRTVAVVGGGDAGFENALRLAEHGCNVWMLLRNDQFKARPHFVERVEANPNIEFYPFPTTVTEIRPGEGDDACRLILDVAGRRQLLDVACLFVRIGVEPVLPAIMPSLETSGGFVVVDSHQQTSADGLFAAGDVTDCLLRSVATAVGAGATAAKAAALRLGYL</sequence>
<accession>A0A4Y6Q2D0</accession>
<dbReference type="AlphaFoldDB" id="A0A4Y6Q2D0"/>
<dbReference type="EMBL" id="CP041186">
    <property type="protein sequence ID" value="QDG54629.1"/>
    <property type="molecule type" value="Genomic_DNA"/>
</dbReference>
<proteinExistence type="predicted"/>
<keyword evidence="2" id="KW-0560">Oxidoreductase</keyword>
<protein>
    <recommendedName>
        <fullName evidence="3">FAD/NAD(P)-binding domain-containing protein</fullName>
    </recommendedName>
</protein>
<dbReference type="InterPro" id="IPR050097">
    <property type="entry name" value="Ferredoxin-NADP_redctase_2"/>
</dbReference>
<evidence type="ECO:0000256" key="2">
    <source>
        <dbReference type="ARBA" id="ARBA00023002"/>
    </source>
</evidence>
<organism evidence="4 5">
    <name type="scientific">Persicimonas caeni</name>
    <dbReference type="NCBI Taxonomy" id="2292766"/>
    <lineage>
        <taxon>Bacteria</taxon>
        <taxon>Deltaproteobacteria</taxon>
        <taxon>Bradymonadales</taxon>
        <taxon>Bradymonadaceae</taxon>
        <taxon>Persicimonas</taxon>
    </lineage>
</organism>
<gene>
    <name evidence="4" type="ORF">FIV42_28950</name>
</gene>